<dbReference type="EMBL" id="MFJB01000055">
    <property type="protein sequence ID" value="OGF99628.1"/>
    <property type="molecule type" value="Genomic_DNA"/>
</dbReference>
<gene>
    <name evidence="2" type="ORF">A2153_03655</name>
</gene>
<dbReference type="AlphaFoldDB" id="A0A1F5YHF5"/>
<organism evidence="2 3">
    <name type="scientific">Candidatus Gottesmanbacteria bacterium RBG_16_38_7b</name>
    <dbReference type="NCBI Taxonomy" id="1798372"/>
    <lineage>
        <taxon>Bacteria</taxon>
        <taxon>Candidatus Gottesmaniibacteriota</taxon>
    </lineage>
</organism>
<name>A0A1F5YHF5_9BACT</name>
<proteinExistence type="predicted"/>
<dbReference type="Pfam" id="PF00156">
    <property type="entry name" value="Pribosyltran"/>
    <property type="match status" value="1"/>
</dbReference>
<protein>
    <recommendedName>
        <fullName evidence="1">Phosphoribosyltransferase domain-containing protein</fullName>
    </recommendedName>
</protein>
<evidence type="ECO:0000313" key="2">
    <source>
        <dbReference type="EMBL" id="OGF99628.1"/>
    </source>
</evidence>
<dbReference type="InterPro" id="IPR000836">
    <property type="entry name" value="PRTase_dom"/>
</dbReference>
<dbReference type="InterPro" id="IPR029057">
    <property type="entry name" value="PRTase-like"/>
</dbReference>
<feature type="domain" description="Phosphoribosyltransferase" evidence="1">
    <location>
        <begin position="5"/>
        <end position="163"/>
    </location>
</feature>
<dbReference type="SUPFAM" id="SSF53271">
    <property type="entry name" value="PRTase-like"/>
    <property type="match status" value="1"/>
</dbReference>
<accession>A0A1F5YHF5</accession>
<reference evidence="2 3" key="1">
    <citation type="journal article" date="2016" name="Nat. Commun.">
        <title>Thousands of microbial genomes shed light on interconnected biogeochemical processes in an aquifer system.</title>
        <authorList>
            <person name="Anantharaman K."/>
            <person name="Brown C.T."/>
            <person name="Hug L.A."/>
            <person name="Sharon I."/>
            <person name="Castelle C.J."/>
            <person name="Probst A.J."/>
            <person name="Thomas B.C."/>
            <person name="Singh A."/>
            <person name="Wilkins M.J."/>
            <person name="Karaoz U."/>
            <person name="Brodie E.L."/>
            <person name="Williams K.H."/>
            <person name="Hubbard S.S."/>
            <person name="Banfield J.F."/>
        </authorList>
    </citation>
    <scope>NUCLEOTIDE SEQUENCE [LARGE SCALE GENOMIC DNA]</scope>
</reference>
<evidence type="ECO:0000259" key="1">
    <source>
        <dbReference type="Pfam" id="PF00156"/>
    </source>
</evidence>
<sequence>MFENREAAGRLLAAKLKKYKNSKEAIVIAIPRGGIIVGAAIAQKLNLPLEAISVKKLGAPFNPELAIGAVAQEGNRYIDWVMLRTVNAGDDYVEREVETKFKEVDERIRKYKIRSDRLLNYSIFILTDDGIATGATTRAALNVLNNLKPKRSDKKLIILAVPVISDEVFKQLEGEADEIVVLEKPTDLGAVGQFYNEFNQVNDATVLEILEKLRR</sequence>
<dbReference type="Proteomes" id="UP000177396">
    <property type="component" value="Unassembled WGS sequence"/>
</dbReference>
<dbReference type="Gene3D" id="3.30.1310.20">
    <property type="entry name" value="PRTase-like"/>
    <property type="match status" value="1"/>
</dbReference>
<dbReference type="Gene3D" id="3.40.50.2020">
    <property type="match status" value="1"/>
</dbReference>
<comment type="caution">
    <text evidence="2">The sequence shown here is derived from an EMBL/GenBank/DDBJ whole genome shotgun (WGS) entry which is preliminary data.</text>
</comment>
<dbReference type="CDD" id="cd06223">
    <property type="entry name" value="PRTases_typeI"/>
    <property type="match status" value="1"/>
</dbReference>
<evidence type="ECO:0000313" key="3">
    <source>
        <dbReference type="Proteomes" id="UP000177396"/>
    </source>
</evidence>